<reference evidence="1" key="1">
    <citation type="journal article" date="2019" name="Sci. Rep.">
        <title>Draft genome of Tanacetum cinerariifolium, the natural source of mosquito coil.</title>
        <authorList>
            <person name="Yamashiro T."/>
            <person name="Shiraishi A."/>
            <person name="Satake H."/>
            <person name="Nakayama K."/>
        </authorList>
    </citation>
    <scope>NUCLEOTIDE SEQUENCE</scope>
</reference>
<accession>A0A699IR81</accession>
<evidence type="ECO:0000313" key="1">
    <source>
        <dbReference type="EMBL" id="GEZ73369.1"/>
    </source>
</evidence>
<organism evidence="1">
    <name type="scientific">Tanacetum cinerariifolium</name>
    <name type="common">Dalmatian daisy</name>
    <name type="synonym">Chrysanthemum cinerariifolium</name>
    <dbReference type="NCBI Taxonomy" id="118510"/>
    <lineage>
        <taxon>Eukaryota</taxon>
        <taxon>Viridiplantae</taxon>
        <taxon>Streptophyta</taxon>
        <taxon>Embryophyta</taxon>
        <taxon>Tracheophyta</taxon>
        <taxon>Spermatophyta</taxon>
        <taxon>Magnoliopsida</taxon>
        <taxon>eudicotyledons</taxon>
        <taxon>Gunneridae</taxon>
        <taxon>Pentapetalae</taxon>
        <taxon>asterids</taxon>
        <taxon>campanulids</taxon>
        <taxon>Asterales</taxon>
        <taxon>Asteraceae</taxon>
        <taxon>Asteroideae</taxon>
        <taxon>Anthemideae</taxon>
        <taxon>Anthemidinae</taxon>
        <taxon>Tanacetum</taxon>
    </lineage>
</organism>
<name>A0A699IR81_TANCI</name>
<sequence>GRIADIDANEDIYLVNVHNDEDMFGVKNLHGEEVFVAQQDGNVVEKVVDAAQVQVTNAATTPTISIDEVTLAQALAELKHIKPKAKAKAIVFHEPEESTTTTTTLTIPKSKLQDNGKANMIEEHVKLKKKYQIQLDKEVALKLQAKLQAEFDKEQRLAGKRAQQEEEANIALIESWDDIQAKINASYQLTERL</sequence>
<proteinExistence type="predicted"/>
<comment type="caution">
    <text evidence="1">The sequence shown here is derived from an EMBL/GenBank/DDBJ whole genome shotgun (WGS) entry which is preliminary data.</text>
</comment>
<protein>
    <submittedName>
        <fullName evidence="1">Uncharacterized protein</fullName>
    </submittedName>
</protein>
<gene>
    <name evidence="1" type="ORF">Tci_545342</name>
</gene>
<dbReference type="EMBL" id="BKCJ010316337">
    <property type="protein sequence ID" value="GEZ73369.1"/>
    <property type="molecule type" value="Genomic_DNA"/>
</dbReference>
<dbReference type="AlphaFoldDB" id="A0A699IR81"/>
<feature type="non-terminal residue" evidence="1">
    <location>
        <position position="1"/>
    </location>
</feature>